<evidence type="ECO:0000313" key="4">
    <source>
        <dbReference type="Proteomes" id="UP000240259"/>
    </source>
</evidence>
<dbReference type="InterPro" id="IPR052969">
    <property type="entry name" value="Thr-specific_kinase-like"/>
</dbReference>
<evidence type="ECO:0000313" key="3">
    <source>
        <dbReference type="EMBL" id="PTE12384.1"/>
    </source>
</evidence>
<dbReference type="PANTHER" id="PTHR47763:SF1">
    <property type="entry name" value="DUF659 DOMAIN-CONTAINING PROTEIN"/>
    <property type="match status" value="1"/>
</dbReference>
<dbReference type="PROSITE" id="PS50234">
    <property type="entry name" value="VWFA"/>
    <property type="match status" value="1"/>
</dbReference>
<dbReference type="InterPro" id="IPR002035">
    <property type="entry name" value="VWF_A"/>
</dbReference>
<gene>
    <name evidence="3" type="ORF">C9427_02030</name>
</gene>
<dbReference type="InterPro" id="IPR036465">
    <property type="entry name" value="vWFA_dom_sf"/>
</dbReference>
<keyword evidence="4" id="KW-1185">Reference proteome</keyword>
<dbReference type="GO" id="GO:0004674">
    <property type="term" value="F:protein serine/threonine kinase activity"/>
    <property type="evidence" value="ECO:0007669"/>
    <property type="project" value="TreeGrafter"/>
</dbReference>
<dbReference type="GO" id="GO:0005737">
    <property type="term" value="C:cytoplasm"/>
    <property type="evidence" value="ECO:0007669"/>
    <property type="project" value="TreeGrafter"/>
</dbReference>
<proteinExistence type="predicted"/>
<dbReference type="OrthoDB" id="9801841at2"/>
<dbReference type="AlphaFoldDB" id="A0A2T4J3A3"/>
<evidence type="ECO:0000259" key="2">
    <source>
        <dbReference type="PROSITE" id="PS50234"/>
    </source>
</evidence>
<feature type="domain" description="VWFA" evidence="2">
    <location>
        <begin position="363"/>
        <end position="580"/>
    </location>
</feature>
<comment type="caution">
    <text evidence="3">The sequence shown here is derived from an EMBL/GenBank/DDBJ whole genome shotgun (WGS) entry which is preliminary data.</text>
</comment>
<protein>
    <recommendedName>
        <fullName evidence="2">VWFA domain-containing protein</fullName>
    </recommendedName>
</protein>
<dbReference type="EMBL" id="PZJX01000003">
    <property type="protein sequence ID" value="PTE12384.1"/>
    <property type="molecule type" value="Genomic_DNA"/>
</dbReference>
<dbReference type="RefSeq" id="WP_107647538.1">
    <property type="nucleotide sequence ID" value="NZ_PZJX01000003.1"/>
</dbReference>
<reference evidence="3 4" key="1">
    <citation type="submission" date="2018-03" db="EMBL/GenBank/DDBJ databases">
        <title>Genome sequence of the symbiotic type strain Mesorhizobium helmanticense CSLC115NT isolated from Lotus corniculatus nodules.</title>
        <authorList>
            <person name="Sannazzaro A.I."/>
            <person name="Torres Tejerizo G.A."/>
            <person name="Dip D."/>
            <person name="Caballero M."/>
            <person name="Pistorio M."/>
            <person name="Estrella M.J."/>
        </authorList>
    </citation>
    <scope>NUCLEOTIDE SEQUENCE [LARGE SCALE GENOMIC DNA]</scope>
    <source>
        <strain evidence="3 4">CSLC115N</strain>
    </source>
</reference>
<sequence>MRYFPRLEILFAAIIALSALSIALNLGSRALAQGDELSASQTSVAPDAPIGGDEAPIEKPAEEIPAQANEGGSGVMAPQFQSNDATGEEPKDLGKDASGSRPAGPEVVDGNGQNQARPSSDVDCDGRSVCRVVATGLPLRLMPRPFSNIYEAPEADSAVVRENVRAFFPILAFERNVDDVAKVGLDGASGWYRVGVQTKEPIGYMRAADVFEWHSALILTYSHPGIGSRSRAPVLFFDTRKSVLAAATSPSRAQIASEDIQRVSRGDPPPDIVSIEPDRFVDASKRFYILPVLEHEAIDIYDDPTRLLKVAAAVPNERAAPGAAGSSNLAEFAKEAKEVEGTAEGLVKRHSPSGSSTAGLKLDIVFVMDMTGSMQPYIDQTKEVLSAVIRSVTAKTGGLDDVVRFGLVGYRDDPARTPALQWRTKNFTPSQLVSGIDMVSILGTEAKAAPVTPDEWAEDVYAGVAEAMNEPWREGALRLIVLVGDASSHPSTDPLNSTRQDPETLRAALTDRDIYLFGIYLKNPLHSQDHEFGTRQFARLGMNEGMGRPASYAVDVSNKTDFIQVVNLMTRASMVFLETIISGTSPDNKTGNPNDASQVTEEPVEPSPADSVQDVTNEMLEAALVKYVGREGRPPKDITGWVVDRDLTDLSKRSFDVQILLSRRDLDSFMRALTLVRQAVIEADATQESFFKTLQALVAQSAIQNGEIDFSRAKALKDTRLLPRWIDSLPYKSQILAMSDDMFQSLPAADRQQLESRLESLLAYYQKVYTSPGQWQTLAEGDAAIDQVTPIKLDFLP</sequence>
<organism evidence="3 4">
    <name type="scientific">Mesorhizobium helmanticense</name>
    <dbReference type="NCBI Taxonomy" id="1776423"/>
    <lineage>
        <taxon>Bacteria</taxon>
        <taxon>Pseudomonadati</taxon>
        <taxon>Pseudomonadota</taxon>
        <taxon>Alphaproteobacteria</taxon>
        <taxon>Hyphomicrobiales</taxon>
        <taxon>Phyllobacteriaceae</taxon>
        <taxon>Mesorhizobium</taxon>
    </lineage>
</organism>
<name>A0A2T4J3A3_9HYPH</name>
<evidence type="ECO:0000256" key="1">
    <source>
        <dbReference type="SAM" id="MobiDB-lite"/>
    </source>
</evidence>
<dbReference type="Gene3D" id="3.40.50.410">
    <property type="entry name" value="von Willebrand factor, type A domain"/>
    <property type="match status" value="1"/>
</dbReference>
<feature type="region of interest" description="Disordered" evidence="1">
    <location>
        <begin position="68"/>
        <end position="125"/>
    </location>
</feature>
<dbReference type="CDD" id="cd00198">
    <property type="entry name" value="vWFA"/>
    <property type="match status" value="1"/>
</dbReference>
<dbReference type="PANTHER" id="PTHR47763">
    <property type="entry name" value="ALPHA-PROTEIN KINASE VWKA"/>
    <property type="match status" value="1"/>
</dbReference>
<dbReference type="Proteomes" id="UP000240259">
    <property type="component" value="Unassembled WGS sequence"/>
</dbReference>
<feature type="region of interest" description="Disordered" evidence="1">
    <location>
        <begin position="582"/>
        <end position="612"/>
    </location>
</feature>
<feature type="compositionally biased region" description="Polar residues" evidence="1">
    <location>
        <begin position="582"/>
        <end position="600"/>
    </location>
</feature>
<accession>A0A2T4J3A3</accession>
<dbReference type="SUPFAM" id="SSF53300">
    <property type="entry name" value="vWA-like"/>
    <property type="match status" value="1"/>
</dbReference>
<dbReference type="Pfam" id="PF00092">
    <property type="entry name" value="VWA"/>
    <property type="match status" value="1"/>
</dbReference>